<evidence type="ECO:0000256" key="4">
    <source>
        <dbReference type="ARBA" id="ARBA00022694"/>
    </source>
</evidence>
<keyword evidence="4 8" id="KW-0819">tRNA processing</keyword>
<keyword evidence="3 8" id="KW-0436">Ligase</keyword>
<dbReference type="InterPro" id="IPR012796">
    <property type="entry name" value="Lysidine-tRNA-synth_C"/>
</dbReference>
<dbReference type="InterPro" id="IPR012094">
    <property type="entry name" value="tRNA_Ile_lys_synt"/>
</dbReference>
<sequence length="458" mass="52861">MNLMEKFKKNIVGNHQFKSKSTVIVAVSTGVDSMVLLDLLQHISPRQKPRIVVAHVNHQLRDESEREAAFLEQYCHERGISFHLAVWPKKDHPQTGIEAAARTFRYHFFSQIISEENADALMTAHHADDQAETVLMKLIRGGSLNQLIGIKPSQPFEKVVLIRPLLSFSKNEIKDYAVDHQLTWFEDSTNQSNDVLRNRIRHEIVPQLKNENNQFLAHVASFSKQLTNQKFVIDQWAQSLLHLKAADDQMDLTSFMELEEASQRVFLRWYLERTVESINDEVIEECMKLLHNKRKPQATLNLANKYRFIKSYNGFSLKIVTKSTEKPRLDKKIMLVLTHWVNLDDSHKLGIFPIDSNPQVEVLAEMRLSLSKSDMPLAVRTVELGDSLVIKGGGHQLIRRIQIDQKVPDSERHNDLVVTTSQREVLWLINRKKAWRNKDHPGLLNYKLIITRIGGRNG</sequence>
<gene>
    <name evidence="8" type="primary">tilS</name>
    <name evidence="10" type="ORF">C5L31_001101</name>
</gene>
<evidence type="ECO:0000256" key="5">
    <source>
        <dbReference type="ARBA" id="ARBA00022741"/>
    </source>
</evidence>
<dbReference type="EC" id="6.3.4.19" evidence="8"/>
<dbReference type="InterPro" id="IPR014729">
    <property type="entry name" value="Rossmann-like_a/b/a_fold"/>
</dbReference>
<evidence type="ECO:0000256" key="1">
    <source>
        <dbReference type="ARBA" id="ARBA00004496"/>
    </source>
</evidence>
<comment type="caution">
    <text evidence="10">The sequence shown here is derived from an EMBL/GenBank/DDBJ whole genome shotgun (WGS) entry which is preliminary data.</text>
</comment>
<keyword evidence="5" id="KW-0547">Nucleotide-binding</keyword>
<evidence type="ECO:0000256" key="8">
    <source>
        <dbReference type="HAMAP-Rule" id="MF_01161"/>
    </source>
</evidence>
<dbReference type="STRING" id="1122149.FD44_GL001714"/>
<keyword evidence="11" id="KW-1185">Reference proteome</keyword>
<dbReference type="InterPro" id="IPR012795">
    <property type="entry name" value="tRNA_Ile_lys_synt_N"/>
</dbReference>
<dbReference type="GO" id="GO:0006400">
    <property type="term" value="P:tRNA modification"/>
    <property type="evidence" value="ECO:0007669"/>
    <property type="project" value="UniProtKB-UniRule"/>
</dbReference>
<comment type="subcellular location">
    <subcellularLocation>
        <location evidence="1 8">Cytoplasm</location>
    </subcellularLocation>
</comment>
<protein>
    <recommendedName>
        <fullName evidence="8">tRNA(Ile)-lysidine synthase</fullName>
        <ecNumber evidence="8">6.3.4.19</ecNumber>
    </recommendedName>
    <alternativeName>
        <fullName evidence="8">tRNA(Ile)-2-lysyl-cytidine synthase</fullName>
    </alternativeName>
    <alternativeName>
        <fullName evidence="8">tRNA(Ile)-lysidine synthetase</fullName>
    </alternativeName>
</protein>
<dbReference type="GO" id="GO:0005524">
    <property type="term" value="F:ATP binding"/>
    <property type="evidence" value="ECO:0007669"/>
    <property type="project" value="UniProtKB-KW"/>
</dbReference>
<evidence type="ECO:0000256" key="6">
    <source>
        <dbReference type="ARBA" id="ARBA00022840"/>
    </source>
</evidence>
<accession>A0A4R5NR23</accession>
<dbReference type="HAMAP" id="MF_01161">
    <property type="entry name" value="tRNA_Ile_lys_synt"/>
    <property type="match status" value="1"/>
</dbReference>
<dbReference type="SUPFAM" id="SSF82829">
    <property type="entry name" value="MesJ substrate recognition domain-like"/>
    <property type="match status" value="1"/>
</dbReference>
<dbReference type="NCBIfam" id="TIGR02433">
    <property type="entry name" value="lysidine_TilS_C"/>
    <property type="match status" value="1"/>
</dbReference>
<dbReference type="RefSeq" id="WP_010620748.1">
    <property type="nucleotide sequence ID" value="NZ_CP042371.1"/>
</dbReference>
<dbReference type="GO" id="GO:0032267">
    <property type="term" value="F:tRNA(Ile)-lysidine synthase activity"/>
    <property type="evidence" value="ECO:0007669"/>
    <property type="project" value="UniProtKB-EC"/>
</dbReference>
<dbReference type="InterPro" id="IPR011063">
    <property type="entry name" value="TilS/TtcA_N"/>
</dbReference>
<dbReference type="Proteomes" id="UP000294854">
    <property type="component" value="Unassembled WGS sequence"/>
</dbReference>
<name>A0A4R5NR23_9LACO</name>
<comment type="catalytic activity">
    <reaction evidence="7 8">
        <text>cytidine(34) in tRNA(Ile2) + L-lysine + ATP = lysidine(34) in tRNA(Ile2) + AMP + diphosphate + H(+)</text>
        <dbReference type="Rhea" id="RHEA:43744"/>
        <dbReference type="Rhea" id="RHEA-COMP:10625"/>
        <dbReference type="Rhea" id="RHEA-COMP:10670"/>
        <dbReference type="ChEBI" id="CHEBI:15378"/>
        <dbReference type="ChEBI" id="CHEBI:30616"/>
        <dbReference type="ChEBI" id="CHEBI:32551"/>
        <dbReference type="ChEBI" id="CHEBI:33019"/>
        <dbReference type="ChEBI" id="CHEBI:82748"/>
        <dbReference type="ChEBI" id="CHEBI:83665"/>
        <dbReference type="ChEBI" id="CHEBI:456215"/>
        <dbReference type="EC" id="6.3.4.19"/>
    </reaction>
</comment>
<dbReference type="PANTHER" id="PTHR43033">
    <property type="entry name" value="TRNA(ILE)-LYSIDINE SYNTHASE-RELATED"/>
    <property type="match status" value="1"/>
</dbReference>
<dbReference type="CDD" id="cd01992">
    <property type="entry name" value="TilS_N"/>
    <property type="match status" value="1"/>
</dbReference>
<proteinExistence type="inferred from homology"/>
<keyword evidence="2 8" id="KW-0963">Cytoplasm</keyword>
<evidence type="ECO:0000256" key="2">
    <source>
        <dbReference type="ARBA" id="ARBA00022490"/>
    </source>
</evidence>
<dbReference type="Pfam" id="PF01171">
    <property type="entry name" value="ATP_bind_3"/>
    <property type="match status" value="1"/>
</dbReference>
<dbReference type="AlphaFoldDB" id="A0A4R5NR23"/>
<comment type="function">
    <text evidence="8">Ligates lysine onto the cytidine present at position 34 of the AUA codon-specific tRNA(Ile) that contains the anticodon CAU, in an ATP-dependent manner. Cytidine is converted to lysidine, thus changing the amino acid specificity of the tRNA from methionine to isoleucine.</text>
</comment>
<evidence type="ECO:0000259" key="9">
    <source>
        <dbReference type="Pfam" id="PF01171"/>
    </source>
</evidence>
<comment type="similarity">
    <text evidence="8">Belongs to the tRNA(Ile)-lysidine synthase family.</text>
</comment>
<dbReference type="OrthoDB" id="9807403at2"/>
<dbReference type="EMBL" id="PUFO01000031">
    <property type="protein sequence ID" value="TDG78791.1"/>
    <property type="molecule type" value="Genomic_DNA"/>
</dbReference>
<dbReference type="NCBIfam" id="TIGR02432">
    <property type="entry name" value="lysidine_TilS_N"/>
    <property type="match status" value="1"/>
</dbReference>
<dbReference type="SUPFAM" id="SSF52402">
    <property type="entry name" value="Adenine nucleotide alpha hydrolases-like"/>
    <property type="match status" value="1"/>
</dbReference>
<feature type="domain" description="tRNA(Ile)-lysidine/2-thiocytidine synthase N-terminal" evidence="9">
    <location>
        <begin position="23"/>
        <end position="203"/>
    </location>
</feature>
<dbReference type="GO" id="GO:0005737">
    <property type="term" value="C:cytoplasm"/>
    <property type="evidence" value="ECO:0007669"/>
    <property type="project" value="UniProtKB-SubCell"/>
</dbReference>
<evidence type="ECO:0000256" key="7">
    <source>
        <dbReference type="ARBA" id="ARBA00048539"/>
    </source>
</evidence>
<organism evidence="10 11">
    <name type="scientific">Secundilactobacillus malefermentans</name>
    <dbReference type="NCBI Taxonomy" id="176292"/>
    <lineage>
        <taxon>Bacteria</taxon>
        <taxon>Bacillati</taxon>
        <taxon>Bacillota</taxon>
        <taxon>Bacilli</taxon>
        <taxon>Lactobacillales</taxon>
        <taxon>Lactobacillaceae</taxon>
        <taxon>Secundilactobacillus</taxon>
    </lineage>
</organism>
<evidence type="ECO:0000313" key="10">
    <source>
        <dbReference type="EMBL" id="TDG78791.1"/>
    </source>
</evidence>
<comment type="caution">
    <text evidence="8">Lacks conserved residue(s) required for the propagation of feature annotation.</text>
</comment>
<keyword evidence="6" id="KW-0067">ATP-binding</keyword>
<dbReference type="PANTHER" id="PTHR43033:SF1">
    <property type="entry name" value="TRNA(ILE)-LYSIDINE SYNTHASE-RELATED"/>
    <property type="match status" value="1"/>
</dbReference>
<dbReference type="Gene3D" id="3.40.50.620">
    <property type="entry name" value="HUPs"/>
    <property type="match status" value="1"/>
</dbReference>
<evidence type="ECO:0000313" key="11">
    <source>
        <dbReference type="Proteomes" id="UP000294854"/>
    </source>
</evidence>
<reference evidence="10 11" key="1">
    <citation type="journal article" date="2019" name="Appl. Microbiol. Biotechnol.">
        <title>Uncovering carbohydrate metabolism through a genotype-phenotype association study of 56 lactic acid bacteria genomes.</title>
        <authorList>
            <person name="Buron-Moles G."/>
            <person name="Chailyan A."/>
            <person name="Dolejs I."/>
            <person name="Forster J."/>
            <person name="Miks M.H."/>
        </authorList>
    </citation>
    <scope>NUCLEOTIDE SEQUENCE [LARGE SCALE GENOMIC DNA]</scope>
    <source>
        <strain evidence="10 11">ATCC 49373</strain>
    </source>
</reference>
<evidence type="ECO:0000256" key="3">
    <source>
        <dbReference type="ARBA" id="ARBA00022598"/>
    </source>
</evidence>